<dbReference type="InterPro" id="IPR036264">
    <property type="entry name" value="Bact_exopeptidase_dim_dom"/>
</dbReference>
<dbReference type="GO" id="GO:0019877">
    <property type="term" value="P:diaminopimelate biosynthetic process"/>
    <property type="evidence" value="ECO:0007669"/>
    <property type="project" value="UniProtKB-ARBA"/>
</dbReference>
<protein>
    <submittedName>
        <fullName evidence="4">Amidohydrolase</fullName>
    </submittedName>
</protein>
<dbReference type="InterPro" id="IPR002933">
    <property type="entry name" value="Peptidase_M20"/>
</dbReference>
<dbReference type="Pfam" id="PF07687">
    <property type="entry name" value="M20_dimer"/>
    <property type="match status" value="1"/>
</dbReference>
<dbReference type="GO" id="GO:0046872">
    <property type="term" value="F:metal ion binding"/>
    <property type="evidence" value="ECO:0007669"/>
    <property type="project" value="UniProtKB-KW"/>
</dbReference>
<comment type="cofactor">
    <cofactor evidence="2">
        <name>Mn(2+)</name>
        <dbReference type="ChEBI" id="CHEBI:29035"/>
    </cofactor>
    <text evidence="2">The Mn(2+) ion enhances activity.</text>
</comment>
<keyword evidence="2" id="KW-0479">Metal-binding</keyword>
<dbReference type="InterPro" id="IPR011650">
    <property type="entry name" value="Peptidase_M20_dimer"/>
</dbReference>
<dbReference type="PANTHER" id="PTHR11014">
    <property type="entry name" value="PEPTIDASE M20 FAMILY MEMBER"/>
    <property type="match status" value="1"/>
</dbReference>
<keyword evidence="1 4" id="KW-0378">Hydrolase</keyword>
<dbReference type="NCBIfam" id="TIGR01891">
    <property type="entry name" value="amidohydrolases"/>
    <property type="match status" value="1"/>
</dbReference>
<dbReference type="SUPFAM" id="SSF55031">
    <property type="entry name" value="Bacterial exopeptidase dimerisation domain"/>
    <property type="match status" value="1"/>
</dbReference>
<comment type="caution">
    <text evidence="4">The sequence shown here is derived from an EMBL/GenBank/DDBJ whole genome shotgun (WGS) entry which is preliminary data.</text>
</comment>
<dbReference type="Gene3D" id="3.30.70.360">
    <property type="match status" value="1"/>
</dbReference>
<evidence type="ECO:0000256" key="2">
    <source>
        <dbReference type="PIRSR" id="PIRSR005962-1"/>
    </source>
</evidence>
<dbReference type="SUPFAM" id="SSF53187">
    <property type="entry name" value="Zn-dependent exopeptidases"/>
    <property type="match status" value="1"/>
</dbReference>
<feature type="domain" description="Peptidase M20 dimerisation" evidence="3">
    <location>
        <begin position="193"/>
        <end position="288"/>
    </location>
</feature>
<feature type="binding site" evidence="2">
    <location>
        <position position="367"/>
    </location>
    <ligand>
        <name>Mn(2+)</name>
        <dbReference type="ChEBI" id="CHEBI:29035"/>
        <label>2</label>
    </ligand>
</feature>
<dbReference type="Gene3D" id="3.40.630.10">
    <property type="entry name" value="Zn peptidases"/>
    <property type="match status" value="1"/>
</dbReference>
<dbReference type="FunFam" id="3.30.70.360:FF:000001">
    <property type="entry name" value="N-acetyldiaminopimelate deacetylase"/>
    <property type="match status" value="1"/>
</dbReference>
<gene>
    <name evidence="4" type="ORF">E1832_09525</name>
</gene>
<keyword evidence="5" id="KW-1185">Reference proteome</keyword>
<evidence type="ECO:0000256" key="1">
    <source>
        <dbReference type="ARBA" id="ARBA00022801"/>
    </source>
</evidence>
<evidence type="ECO:0000313" key="5">
    <source>
        <dbReference type="Proteomes" id="UP000295301"/>
    </source>
</evidence>
<dbReference type="Proteomes" id="UP000295301">
    <property type="component" value="Unassembled WGS sequence"/>
</dbReference>
<dbReference type="AlphaFoldDB" id="A0A4R5VAN0"/>
<feature type="binding site" evidence="2">
    <location>
        <position position="109"/>
    </location>
    <ligand>
        <name>Mn(2+)</name>
        <dbReference type="ChEBI" id="CHEBI:29035"/>
        <label>2</label>
    </ligand>
</feature>
<dbReference type="EMBL" id="SMUV01000063">
    <property type="protein sequence ID" value="TDK48685.1"/>
    <property type="molecule type" value="Genomic_DNA"/>
</dbReference>
<feature type="binding site" evidence="2">
    <location>
        <position position="111"/>
    </location>
    <ligand>
        <name>Mn(2+)</name>
        <dbReference type="ChEBI" id="CHEBI:29035"/>
        <label>2</label>
    </ligand>
</feature>
<accession>A0A4R5VAN0</accession>
<organism evidence="4 5">
    <name type="scientific">Antarcticimicrobium luteum</name>
    <dbReference type="NCBI Taxonomy" id="2547397"/>
    <lineage>
        <taxon>Bacteria</taxon>
        <taxon>Pseudomonadati</taxon>
        <taxon>Pseudomonadota</taxon>
        <taxon>Alphaproteobacteria</taxon>
        <taxon>Rhodobacterales</taxon>
        <taxon>Paracoccaceae</taxon>
        <taxon>Antarcticimicrobium</taxon>
    </lineage>
</organism>
<dbReference type="Pfam" id="PF01546">
    <property type="entry name" value="Peptidase_M20"/>
    <property type="match status" value="1"/>
</dbReference>
<dbReference type="GO" id="GO:0050118">
    <property type="term" value="F:N-acetyldiaminopimelate deacetylase activity"/>
    <property type="evidence" value="ECO:0007669"/>
    <property type="project" value="UniProtKB-ARBA"/>
</dbReference>
<evidence type="ECO:0000313" key="4">
    <source>
        <dbReference type="EMBL" id="TDK48685.1"/>
    </source>
</evidence>
<keyword evidence="2" id="KW-0464">Manganese</keyword>
<dbReference type="PIRSF" id="PIRSF005962">
    <property type="entry name" value="Pept_M20D_amidohydro"/>
    <property type="match status" value="1"/>
</dbReference>
<dbReference type="OrthoDB" id="9777385at2"/>
<proteinExistence type="predicted"/>
<feature type="binding site" evidence="2">
    <location>
        <position position="144"/>
    </location>
    <ligand>
        <name>Mn(2+)</name>
        <dbReference type="ChEBI" id="CHEBI:29035"/>
        <label>2</label>
    </ligand>
</feature>
<dbReference type="RefSeq" id="WP_133359515.1">
    <property type="nucleotide sequence ID" value="NZ_SMUV01000063.1"/>
</dbReference>
<feature type="binding site" evidence="2">
    <location>
        <position position="170"/>
    </location>
    <ligand>
        <name>Mn(2+)</name>
        <dbReference type="ChEBI" id="CHEBI:29035"/>
        <label>2</label>
    </ligand>
</feature>
<evidence type="ECO:0000259" key="3">
    <source>
        <dbReference type="Pfam" id="PF07687"/>
    </source>
</evidence>
<reference evidence="4 5" key="1">
    <citation type="submission" date="2019-03" db="EMBL/GenBank/DDBJ databases">
        <title>Ruegeria lutea sp. nov., a novel strain, isolated from marine sediment, the Masan Bay, South Korea.</title>
        <authorList>
            <person name="Kim J."/>
            <person name="Kim D.-Y."/>
            <person name="Lee S.-S."/>
        </authorList>
    </citation>
    <scope>NUCLEOTIDE SEQUENCE [LARGE SCALE GENOMIC DNA]</scope>
    <source>
        <strain evidence="4 5">318-1</strain>
    </source>
</reference>
<dbReference type="PANTHER" id="PTHR11014:SF63">
    <property type="entry name" value="METALLOPEPTIDASE, PUTATIVE (AFU_ORTHOLOGUE AFUA_6G09600)-RELATED"/>
    <property type="match status" value="1"/>
</dbReference>
<dbReference type="CDD" id="cd05666">
    <property type="entry name" value="M20_Acy1-like"/>
    <property type="match status" value="1"/>
</dbReference>
<name>A0A4R5VAN0_9RHOB</name>
<sequence length="395" mass="41855">MNVAPRPAIASILPDAIDWRRDFHRHPELMYELPRTAGIVAARLREFGFDEVIEGVGRTGVLGLLHGANGAAATPERRVLFRADMDALPIEEASGVAHASEAPGRMHACGHDGHTAILLGAARLLAQTRAFDGTLVFCFQPAEEGQAGAQAMIDDGMLERFPVKGAYALHNWPGMPVGEFGVMRGAAMASADGVFITVRGKGGHAAAPNTARDPIVAAGHIITAVQTIVSRVVDPFEKAVVSITAINGGDAFNVIPDTVEMKCGFRCFSEDVGRVIEEELWRICEKTGEAFGVAVEVKRPPLTPYPPTVNHPAETEIALVAMRAAVGGDRVSDDLPPVMGSEDFAFVLRQVPGAYVLIGNGGSAALHNPGYDFDDGAIAPGIAYWSELAARVLPL</sequence>
<dbReference type="InterPro" id="IPR017439">
    <property type="entry name" value="Amidohydrolase"/>
</dbReference>